<evidence type="ECO:0000256" key="1">
    <source>
        <dbReference type="SAM" id="MobiDB-lite"/>
    </source>
</evidence>
<sequence length="972" mass="107767">MKPSLPFLVLSLAALGYASVGGQSPKAAGDKVNFGRDVKPILSEHCFKCHGPDVATAAAGLRFDSFEGATKVLRQGAAIVPGDPGRSRMIKRVSNPDPEMRMPPSDSGMKPLTPQQIEILRTWISQGARYEKHWSFVPPKMPAIPAVSNPKWCRNLVDQFVLAKLDQAGMKPEPEADKDTLAMRAAQTLTGLPPTPREMEAFRRDTKPGAYERLVDRLLAKPEYGEHQARYWLDAVRYGDTHGLQLDNERSVFPYRDWVVRAFNRDLPFDKFTEWQLAGDLLPKPTTEQLVATGYVRMNLTSNEGGAIAEEFLARNTFDRVDTTSTVFLGMTIGCAKCHDHKYDPIRQADYYGLYAFFNSTQDDPLDGNISLPPPVTRASTPVQEAELDSMSTKLRQLERDVDLSSAASWIEGHRQPIPATRDWQISPVYASANFDEAFDKANPGEPGQPMPVWKPLNFVPGKDSPNLIGKDNASVYVRGIVVLPQSRKVTLRVSSDDGIRMWLNGKLIHSHKIGRGLDAAADVVTADFRAGDNELIAKVVNGISVDGLNIRLADAAQERLEAALLAWRKGPGVKTESELRAAFLEAGPDSPSAIAYRKLRKQRSDLEASIPMTLIAREMPKPRPTFILKRGQYDQKGDPVERHLPPALGQLPKGGRNDRLGLARWLTSPSNPLVARVFVNRVWQQHFGTAIVKTVEDFGSQGEWPLNQPLLDALAVKFVKEGWSVKKLNRLIVTSAAFRQSSKITAAKLGKDPENRLISRGPRFRLDAEVIRDKALVAGGLLQEPAGGRGFKPYQPDGLWEAASDPASETHVYVRDKGSSIYRRSMYLYWKRTSPPPVMVTLDAPLRDSCTVRRSTTNTPLQALATLNETAFLEASRTMAARVLRMAGNDRRRLKAAFDLTLGRSPDKLEEGLLERALNRYRRLYSRDAAAAKKLLTVGDAPNPALPPAEQAAWMLVCSSLMNTNEFLTLH</sequence>
<feature type="region of interest" description="Disordered" evidence="1">
    <location>
        <begin position="84"/>
        <end position="112"/>
    </location>
</feature>
<dbReference type="SUPFAM" id="SSF56988">
    <property type="entry name" value="Anthrax protective antigen"/>
    <property type="match status" value="1"/>
</dbReference>
<dbReference type="Pfam" id="PF07583">
    <property type="entry name" value="PSCyt2"/>
    <property type="match status" value="1"/>
</dbReference>
<dbReference type="Pfam" id="PF07635">
    <property type="entry name" value="PSCyt1"/>
    <property type="match status" value="1"/>
</dbReference>
<dbReference type="SUPFAM" id="SSF46626">
    <property type="entry name" value="Cytochrome c"/>
    <property type="match status" value="1"/>
</dbReference>
<dbReference type="eggNOG" id="COG2411">
    <property type="taxonomic scope" value="Bacteria"/>
</dbReference>
<keyword evidence="7" id="KW-1185">Reference proteome</keyword>
<dbReference type="KEGG" id="fgi:OP10G_0448"/>
<name>A0A068NJY3_FIMGI</name>
<evidence type="ECO:0000256" key="2">
    <source>
        <dbReference type="SAM" id="SignalP"/>
    </source>
</evidence>
<dbReference type="GO" id="GO:0020037">
    <property type="term" value="F:heme binding"/>
    <property type="evidence" value="ECO:0007669"/>
    <property type="project" value="InterPro"/>
</dbReference>
<feature type="domain" description="Cytochrome C Planctomycete-type" evidence="5">
    <location>
        <begin position="46"/>
        <end position="106"/>
    </location>
</feature>
<feature type="signal peptide" evidence="2">
    <location>
        <begin position="1"/>
        <end position="18"/>
    </location>
</feature>
<feature type="domain" description="DUF1549" evidence="3">
    <location>
        <begin position="157"/>
        <end position="362"/>
    </location>
</feature>
<dbReference type="PANTHER" id="PTHR35889:SF3">
    <property type="entry name" value="F-BOX DOMAIN-CONTAINING PROTEIN"/>
    <property type="match status" value="1"/>
</dbReference>
<dbReference type="AlphaFoldDB" id="A0A068NJY3"/>
<evidence type="ECO:0000259" key="3">
    <source>
        <dbReference type="Pfam" id="PF07583"/>
    </source>
</evidence>
<gene>
    <name evidence="6" type="ORF">OP10G_0448</name>
</gene>
<organism evidence="6 7">
    <name type="scientific">Fimbriimonas ginsengisoli Gsoil 348</name>
    <dbReference type="NCBI Taxonomy" id="661478"/>
    <lineage>
        <taxon>Bacteria</taxon>
        <taxon>Bacillati</taxon>
        <taxon>Armatimonadota</taxon>
        <taxon>Fimbriimonadia</taxon>
        <taxon>Fimbriimonadales</taxon>
        <taxon>Fimbriimonadaceae</taxon>
        <taxon>Fimbriimonas</taxon>
    </lineage>
</organism>
<dbReference type="HOGENOM" id="CLU_005632_1_0_0"/>
<evidence type="ECO:0000313" key="7">
    <source>
        <dbReference type="Proteomes" id="UP000027982"/>
    </source>
</evidence>
<evidence type="ECO:0000259" key="4">
    <source>
        <dbReference type="Pfam" id="PF07587"/>
    </source>
</evidence>
<evidence type="ECO:0000259" key="5">
    <source>
        <dbReference type="Pfam" id="PF07635"/>
    </source>
</evidence>
<dbReference type="EMBL" id="CP007139">
    <property type="protein sequence ID" value="AIE83816.1"/>
    <property type="molecule type" value="Genomic_DNA"/>
</dbReference>
<dbReference type="InterPro" id="IPR011444">
    <property type="entry name" value="DUF1549"/>
</dbReference>
<evidence type="ECO:0008006" key="8">
    <source>
        <dbReference type="Google" id="ProtNLM"/>
    </source>
</evidence>
<dbReference type="Pfam" id="PF07587">
    <property type="entry name" value="PSD1"/>
    <property type="match status" value="1"/>
</dbReference>
<dbReference type="PANTHER" id="PTHR35889">
    <property type="entry name" value="CYCLOINULO-OLIGOSACCHARIDE FRUCTANOTRANSFERASE-RELATED"/>
    <property type="match status" value="1"/>
</dbReference>
<protein>
    <recommendedName>
        <fullName evidence="8">Cytochrome c domain-containing protein</fullName>
    </recommendedName>
</protein>
<dbReference type="Gene3D" id="2.60.120.260">
    <property type="entry name" value="Galactose-binding domain-like"/>
    <property type="match status" value="1"/>
</dbReference>
<dbReference type="RefSeq" id="WP_052547471.1">
    <property type="nucleotide sequence ID" value="NZ_CP007139.1"/>
</dbReference>
<keyword evidence="2" id="KW-0732">Signal</keyword>
<dbReference type="InterPro" id="IPR022655">
    <property type="entry name" value="DUF1553"/>
</dbReference>
<dbReference type="Proteomes" id="UP000027982">
    <property type="component" value="Chromosome"/>
</dbReference>
<dbReference type="OrthoDB" id="127107at2"/>
<proteinExistence type="predicted"/>
<dbReference type="GO" id="GO:0009055">
    <property type="term" value="F:electron transfer activity"/>
    <property type="evidence" value="ECO:0007669"/>
    <property type="project" value="InterPro"/>
</dbReference>
<feature type="domain" description="DUF1553" evidence="4">
    <location>
        <begin position="659"/>
        <end position="917"/>
    </location>
</feature>
<accession>A0A068NJY3</accession>
<dbReference type="STRING" id="661478.OP10G_0448"/>
<feature type="chain" id="PRO_5001653709" description="Cytochrome c domain-containing protein" evidence="2">
    <location>
        <begin position="19"/>
        <end position="972"/>
    </location>
</feature>
<dbReference type="InterPro" id="IPR036909">
    <property type="entry name" value="Cyt_c-like_dom_sf"/>
</dbReference>
<evidence type="ECO:0000313" key="6">
    <source>
        <dbReference type="EMBL" id="AIE83816.1"/>
    </source>
</evidence>
<reference evidence="6 7" key="1">
    <citation type="journal article" date="2014" name="PLoS ONE">
        <title>The first complete genome sequence of the class fimbriimonadia in the phylum armatimonadetes.</title>
        <authorList>
            <person name="Hu Z.Y."/>
            <person name="Wang Y.Z."/>
            <person name="Im W.T."/>
            <person name="Wang S.Y."/>
            <person name="Zhao G.P."/>
            <person name="Zheng H.J."/>
            <person name="Quan Z.X."/>
        </authorList>
    </citation>
    <scope>NUCLEOTIDE SEQUENCE [LARGE SCALE GENOMIC DNA]</scope>
    <source>
        <strain evidence="6">Gsoil 348</strain>
    </source>
</reference>
<dbReference type="InterPro" id="IPR011429">
    <property type="entry name" value="Cyt_c_Planctomycete-type"/>
</dbReference>